<feature type="transmembrane region" description="Helical" evidence="8">
    <location>
        <begin position="379"/>
        <end position="398"/>
    </location>
</feature>
<dbReference type="GO" id="GO:0015078">
    <property type="term" value="F:proton transmembrane transporter activity"/>
    <property type="evidence" value="ECO:0007669"/>
    <property type="project" value="UniProtKB-UniRule"/>
</dbReference>
<dbReference type="Proteomes" id="UP000500857">
    <property type="component" value="Chromosome"/>
</dbReference>
<dbReference type="PANTHER" id="PTHR33650">
    <property type="entry name" value="CHLOROPLAST ENVELOPE MEMBRANE PROTEIN-RELATED"/>
    <property type="match status" value="1"/>
</dbReference>
<evidence type="ECO:0000256" key="4">
    <source>
        <dbReference type="ARBA" id="ARBA00022781"/>
    </source>
</evidence>
<keyword evidence="2 8" id="KW-0813">Transport</keyword>
<reference evidence="10 11" key="1">
    <citation type="submission" date="2020-04" db="EMBL/GenBank/DDBJ databases">
        <authorList>
            <person name="Basu S."/>
            <person name="Maruthanayagam V."/>
            <person name="Chakraborty S."/>
            <person name="Pramanik A."/>
            <person name="Mukherjee J."/>
            <person name="Brink B."/>
        </authorList>
    </citation>
    <scope>NUCLEOTIDE SEQUENCE [LARGE SCALE GENOMIC DNA]</scope>
    <source>
        <strain evidence="10 11">AP17</strain>
    </source>
</reference>
<comment type="subcellular location">
    <subcellularLocation>
        <location evidence="8">Cell inner membrane</location>
        <topology evidence="8">Multi-pass membrane protein</topology>
    </subcellularLocation>
    <subcellularLocation>
        <location evidence="1">Membrane</location>
        <topology evidence="1">Multi-pass membrane protein</topology>
    </subcellularLocation>
</comment>
<evidence type="ECO:0000256" key="9">
    <source>
        <dbReference type="SAM" id="MobiDB-lite"/>
    </source>
</evidence>
<evidence type="ECO:0000256" key="6">
    <source>
        <dbReference type="ARBA" id="ARBA00023065"/>
    </source>
</evidence>
<comment type="function">
    <text evidence="8">Required for H(+) efflux immediately after light irradiation to form a rapid H(+) concentration gradient across the thylakoid membranes. Together with PxcL, contributes to transient H(+) uptake following dark to light transition.</text>
</comment>
<dbReference type="AlphaFoldDB" id="A0A6H1TYN3"/>
<dbReference type="InterPro" id="IPR004282">
    <property type="entry name" value="CemA"/>
</dbReference>
<comment type="similarity">
    <text evidence="8">Belongs to the CemA family.</text>
</comment>
<feature type="transmembrane region" description="Helical" evidence="8">
    <location>
        <begin position="263"/>
        <end position="281"/>
    </location>
</feature>
<dbReference type="RefSeq" id="WP_168569411.1">
    <property type="nucleotide sequence ID" value="NZ_CP051167.1"/>
</dbReference>
<evidence type="ECO:0000313" key="10">
    <source>
        <dbReference type="EMBL" id="QIZ71257.1"/>
    </source>
</evidence>
<evidence type="ECO:0000256" key="5">
    <source>
        <dbReference type="ARBA" id="ARBA00022989"/>
    </source>
</evidence>
<dbReference type="EMBL" id="CP051167">
    <property type="protein sequence ID" value="QIZ71257.1"/>
    <property type="molecule type" value="Genomic_DNA"/>
</dbReference>
<evidence type="ECO:0000256" key="8">
    <source>
        <dbReference type="HAMAP-Rule" id="MF_01308"/>
    </source>
</evidence>
<feature type="compositionally biased region" description="Low complexity" evidence="9">
    <location>
        <begin position="192"/>
        <end position="203"/>
    </location>
</feature>
<organism evidence="10 11">
    <name type="scientific">Oxynema aestuarii AP17</name>
    <dbReference type="NCBI Taxonomy" id="2064643"/>
    <lineage>
        <taxon>Bacteria</taxon>
        <taxon>Bacillati</taxon>
        <taxon>Cyanobacteriota</taxon>
        <taxon>Cyanophyceae</taxon>
        <taxon>Oscillatoriophycideae</taxon>
        <taxon>Oscillatoriales</taxon>
        <taxon>Oscillatoriaceae</taxon>
        <taxon>Oxynema</taxon>
        <taxon>Oxynema aestuarii</taxon>
    </lineage>
</organism>
<name>A0A6H1TYN3_9CYAN</name>
<keyword evidence="3 8" id="KW-0812">Transmembrane</keyword>
<keyword evidence="7 8" id="KW-0472">Membrane</keyword>
<dbReference type="KEGG" id="oxy:HCG48_12235"/>
<dbReference type="NCBIfam" id="NF002703">
    <property type="entry name" value="PRK02507.1-1"/>
    <property type="match status" value="1"/>
</dbReference>
<accession>A0A6H1TYN3</accession>
<keyword evidence="8" id="KW-1003">Cell membrane</keyword>
<dbReference type="PANTHER" id="PTHR33650:SF2">
    <property type="entry name" value="CHLOROPLAST ENVELOPE MEMBRANE PROTEIN"/>
    <property type="match status" value="1"/>
</dbReference>
<keyword evidence="4 8" id="KW-0375">Hydrogen ion transport</keyword>
<protein>
    <recommendedName>
        <fullName evidence="8">Proton extrusion protein PxcA</fullName>
    </recommendedName>
</protein>
<evidence type="ECO:0000256" key="7">
    <source>
        <dbReference type="ARBA" id="ARBA00023136"/>
    </source>
</evidence>
<dbReference type="Pfam" id="PF03040">
    <property type="entry name" value="CemA"/>
    <property type="match status" value="1"/>
</dbReference>
<keyword evidence="6 8" id="KW-0406">Ion transport</keyword>
<evidence type="ECO:0000313" key="11">
    <source>
        <dbReference type="Proteomes" id="UP000500857"/>
    </source>
</evidence>
<evidence type="ECO:0000256" key="2">
    <source>
        <dbReference type="ARBA" id="ARBA00022448"/>
    </source>
</evidence>
<evidence type="ECO:0000256" key="3">
    <source>
        <dbReference type="ARBA" id="ARBA00022692"/>
    </source>
</evidence>
<dbReference type="HAMAP" id="MF_01308">
    <property type="entry name" value="CemA_PxcA"/>
    <property type="match status" value="1"/>
</dbReference>
<keyword evidence="5 8" id="KW-1133">Transmembrane helix</keyword>
<feature type="region of interest" description="Disordered" evidence="9">
    <location>
        <begin position="143"/>
        <end position="220"/>
    </location>
</feature>
<feature type="compositionally biased region" description="Low complexity" evidence="9">
    <location>
        <begin position="153"/>
        <end position="169"/>
    </location>
</feature>
<evidence type="ECO:0000256" key="1">
    <source>
        <dbReference type="ARBA" id="ARBA00004141"/>
    </source>
</evidence>
<dbReference type="GO" id="GO:0005886">
    <property type="term" value="C:plasma membrane"/>
    <property type="evidence" value="ECO:0007669"/>
    <property type="project" value="UniProtKB-SubCell"/>
</dbReference>
<feature type="transmembrane region" description="Helical" evidence="8">
    <location>
        <begin position="463"/>
        <end position="482"/>
    </location>
</feature>
<feature type="transmembrane region" description="Helical" evidence="8">
    <location>
        <begin position="424"/>
        <end position="443"/>
    </location>
</feature>
<gene>
    <name evidence="8 10" type="primary">pxcA</name>
    <name evidence="10" type="ORF">HCG48_12235</name>
</gene>
<sequence>MKKHKASKKPGYLKSIRQWFYGTPNRSLDLAYRAALKIEEIEKKHFHGNAIVPDFNEAGESVSSYFTSELQRNLGIIKVRLAEFRNSRSFLDILQQTIDPQSKIGESHDGYYLNSEELGEEAVLILDKLNFIDRVLQRYEGARPAEKPGAKLAKPPTAKSSDSSAPSASQGLARTIDPYAIDTSPEGRSLANTNVNNNANLPNKTRPRIAEDTTKDLGPISNQTSFLPRSILRTLDRVKRELDPKAEEEVVQEFRSSKTKTVISLKFILLIILIPLLTQQVSKNFIVGPIYDRVVGGNGEIFINVDMEEEAFVELHRYKEKLEFKNLIAKELEHLSEDTNEELNFKNTLHPLSEEEIEDKVKHKVLEIAEQYSKRSADAIQNIFADIFSFVAFGMVIYTSKREIEILKSFIDDLVYGLSDSAKAFIIILFTDIFVGFHSPHGWEVILEGISRHLGLPESREFIFLFIATFPVILDTVFKYWIFRYLNRISPSAVATYRNMNE</sequence>
<keyword evidence="8" id="KW-0997">Cell inner membrane</keyword>
<proteinExistence type="inferred from homology"/>
<keyword evidence="11" id="KW-1185">Reference proteome</keyword>